<comment type="caution">
    <text evidence="2">The sequence shown here is derived from an EMBL/GenBank/DDBJ whole genome shotgun (WGS) entry which is preliminary data.</text>
</comment>
<keyword evidence="3" id="KW-1185">Reference proteome</keyword>
<name>A0A7J5DH14_9ACTN</name>
<accession>A0A7J5DH14</accession>
<evidence type="ECO:0000256" key="1">
    <source>
        <dbReference type="SAM" id="MobiDB-lite"/>
    </source>
</evidence>
<dbReference type="AlphaFoldDB" id="A0A7J5DH14"/>
<reference evidence="2 3" key="1">
    <citation type="submission" date="2019-09" db="EMBL/GenBank/DDBJ databases">
        <title>Isolation and identification of active actinomycetes.</title>
        <authorList>
            <person name="Yu Z."/>
            <person name="Han C."/>
            <person name="Yu B."/>
        </authorList>
    </citation>
    <scope>NUCLEOTIDE SEQUENCE [LARGE SCALE GENOMIC DNA]</scope>
    <source>
        <strain evidence="2 3">NEAU-H2</strain>
    </source>
</reference>
<organism evidence="2 3">
    <name type="scientific">Streptomyces triticiradicis</name>
    <dbReference type="NCBI Taxonomy" id="2651189"/>
    <lineage>
        <taxon>Bacteria</taxon>
        <taxon>Bacillati</taxon>
        <taxon>Actinomycetota</taxon>
        <taxon>Actinomycetes</taxon>
        <taxon>Kitasatosporales</taxon>
        <taxon>Streptomycetaceae</taxon>
        <taxon>Streptomyces</taxon>
    </lineage>
</organism>
<gene>
    <name evidence="2" type="ORF">F8144_15915</name>
</gene>
<feature type="region of interest" description="Disordered" evidence="1">
    <location>
        <begin position="196"/>
        <end position="216"/>
    </location>
</feature>
<protein>
    <recommendedName>
        <fullName evidence="4">SMI1/KNR4 family protein</fullName>
    </recommendedName>
</protein>
<dbReference type="EMBL" id="WBKG01000011">
    <property type="protein sequence ID" value="KAB1987913.1"/>
    <property type="molecule type" value="Genomic_DNA"/>
</dbReference>
<proteinExistence type="predicted"/>
<evidence type="ECO:0000313" key="2">
    <source>
        <dbReference type="EMBL" id="KAB1987913.1"/>
    </source>
</evidence>
<dbReference type="Proteomes" id="UP000442990">
    <property type="component" value="Unassembled WGS sequence"/>
</dbReference>
<evidence type="ECO:0008006" key="4">
    <source>
        <dbReference type="Google" id="ProtNLM"/>
    </source>
</evidence>
<dbReference type="RefSeq" id="WP_151469980.1">
    <property type="nucleotide sequence ID" value="NZ_WBKG01000011.1"/>
</dbReference>
<evidence type="ECO:0000313" key="3">
    <source>
        <dbReference type="Proteomes" id="UP000442990"/>
    </source>
</evidence>
<sequence>MTDYPRAVLDMIGPPENRYADPAAWARLETQLGTELPADHKTVVDAYAPTQIDGHLLLSHPATPRRTLSEVIRDTCRAWSRTRWERDWTNDPGSDPRLICGLRDLAFGTPQGLIPPASPDRGGIIFLAPRVHGFPGGICVACGDGDRAGHPMPFAEWLYRFLIGEDMAGYKSAAYYPGPVKLESMPMTPDEHIRVTYGPDRGMQTWTPRTRRPQGL</sequence>